<feature type="transmembrane region" description="Helical" evidence="1">
    <location>
        <begin position="6"/>
        <end position="28"/>
    </location>
</feature>
<name>A0A917LQG6_9MICC</name>
<accession>A0A917LQG6</accession>
<proteinExistence type="predicted"/>
<reference evidence="2" key="2">
    <citation type="submission" date="2020-09" db="EMBL/GenBank/DDBJ databases">
        <authorList>
            <person name="Sun Q."/>
            <person name="Zhou Y."/>
        </authorList>
    </citation>
    <scope>NUCLEOTIDE SEQUENCE</scope>
    <source>
        <strain evidence="2">CGMCC 1.12187</strain>
    </source>
</reference>
<dbReference type="AlphaFoldDB" id="A0A917LQG6"/>
<evidence type="ECO:0000256" key="1">
    <source>
        <dbReference type="SAM" id="Phobius"/>
    </source>
</evidence>
<keyword evidence="1" id="KW-0472">Membrane</keyword>
<dbReference type="InterPro" id="IPR049820">
    <property type="entry name" value="Trnsprt_adja_ssu-like"/>
</dbReference>
<reference evidence="2" key="1">
    <citation type="journal article" date="2014" name="Int. J. Syst. Evol. Microbiol.">
        <title>Complete genome sequence of Corynebacterium casei LMG S-19264T (=DSM 44701T), isolated from a smear-ripened cheese.</title>
        <authorList>
            <consortium name="US DOE Joint Genome Institute (JGI-PGF)"/>
            <person name="Walter F."/>
            <person name="Albersmeier A."/>
            <person name="Kalinowski J."/>
            <person name="Ruckert C."/>
        </authorList>
    </citation>
    <scope>NUCLEOTIDE SEQUENCE</scope>
    <source>
        <strain evidence="2">CGMCC 1.12187</strain>
    </source>
</reference>
<dbReference type="EMBL" id="BMEQ01000004">
    <property type="protein sequence ID" value="GGG50211.1"/>
    <property type="molecule type" value="Genomic_DNA"/>
</dbReference>
<dbReference type="RefSeq" id="WP_229741594.1">
    <property type="nucleotide sequence ID" value="NZ_BMEQ01000004.1"/>
</dbReference>
<organism evidence="2 3">
    <name type="scientific">Kocuria dechangensis</name>
    <dbReference type="NCBI Taxonomy" id="1176249"/>
    <lineage>
        <taxon>Bacteria</taxon>
        <taxon>Bacillati</taxon>
        <taxon>Actinomycetota</taxon>
        <taxon>Actinomycetes</taxon>
        <taxon>Micrococcales</taxon>
        <taxon>Micrococcaceae</taxon>
        <taxon>Kocuria</taxon>
    </lineage>
</organism>
<protein>
    <submittedName>
        <fullName evidence="2">Uncharacterized protein</fullName>
    </submittedName>
</protein>
<keyword evidence="1" id="KW-0812">Transmembrane</keyword>
<comment type="caution">
    <text evidence="2">The sequence shown here is derived from an EMBL/GenBank/DDBJ whole genome shotgun (WGS) entry which is preliminary data.</text>
</comment>
<sequence>MSPFVLTLYVLVWPVLVAGVLAVLCTAFGREAAEARREGRELV</sequence>
<keyword evidence="1" id="KW-1133">Transmembrane helix</keyword>
<evidence type="ECO:0000313" key="3">
    <source>
        <dbReference type="Proteomes" id="UP000638848"/>
    </source>
</evidence>
<dbReference type="Proteomes" id="UP000638848">
    <property type="component" value="Unassembled WGS sequence"/>
</dbReference>
<gene>
    <name evidence="2" type="ORF">GCM10011374_10940</name>
</gene>
<evidence type="ECO:0000313" key="2">
    <source>
        <dbReference type="EMBL" id="GGG50211.1"/>
    </source>
</evidence>
<dbReference type="NCBIfam" id="NF038354">
    <property type="entry name" value="trnsprt_adja_43"/>
    <property type="match status" value="1"/>
</dbReference>
<keyword evidence="3" id="KW-1185">Reference proteome</keyword>